<comment type="caution">
    <text evidence="2">The sequence shown here is derived from an EMBL/GenBank/DDBJ whole genome shotgun (WGS) entry which is preliminary data.</text>
</comment>
<feature type="transmembrane region" description="Helical" evidence="1">
    <location>
        <begin position="77"/>
        <end position="99"/>
    </location>
</feature>
<dbReference type="AlphaFoldDB" id="A0A0R0E1M1"/>
<name>A0A0R0E1M1_9GAMM</name>
<dbReference type="Proteomes" id="UP000050940">
    <property type="component" value="Unassembled WGS sequence"/>
</dbReference>
<gene>
    <name evidence="2" type="ORF">ABB34_03135</name>
</gene>
<organism evidence="2 3">
    <name type="scientific">Stenotrophomonas daejeonensis</name>
    <dbReference type="NCBI Taxonomy" id="659018"/>
    <lineage>
        <taxon>Bacteria</taxon>
        <taxon>Pseudomonadati</taxon>
        <taxon>Pseudomonadota</taxon>
        <taxon>Gammaproteobacteria</taxon>
        <taxon>Lysobacterales</taxon>
        <taxon>Lysobacteraceae</taxon>
        <taxon>Stenotrophomonas</taxon>
    </lineage>
</organism>
<dbReference type="RefSeq" id="WP_161808884.1">
    <property type="nucleotide sequence ID" value="NZ_LDJP01000014.1"/>
</dbReference>
<dbReference type="EMBL" id="LDJP01000014">
    <property type="protein sequence ID" value="KRG87824.1"/>
    <property type="molecule type" value="Genomic_DNA"/>
</dbReference>
<evidence type="ECO:0000313" key="3">
    <source>
        <dbReference type="Proteomes" id="UP000050940"/>
    </source>
</evidence>
<feature type="transmembrane region" description="Helical" evidence="1">
    <location>
        <begin position="39"/>
        <end position="62"/>
    </location>
</feature>
<accession>A0A0R0E1M1</accession>
<proteinExistence type="predicted"/>
<reference evidence="2 3" key="1">
    <citation type="submission" date="2015-05" db="EMBL/GenBank/DDBJ databases">
        <title>Genome sequencing and analysis of members of genus Stenotrophomonas.</title>
        <authorList>
            <person name="Patil P.P."/>
            <person name="Midha S."/>
            <person name="Patil P.B."/>
        </authorList>
    </citation>
    <scope>NUCLEOTIDE SEQUENCE [LARGE SCALE GENOMIC DNA]</scope>
    <source>
        <strain evidence="2 3">JCM 16244</strain>
    </source>
</reference>
<keyword evidence="1" id="KW-0812">Transmembrane</keyword>
<evidence type="ECO:0000256" key="1">
    <source>
        <dbReference type="SAM" id="Phobius"/>
    </source>
</evidence>
<feature type="transmembrane region" description="Helical" evidence="1">
    <location>
        <begin position="6"/>
        <end position="27"/>
    </location>
</feature>
<keyword evidence="1" id="KW-1133">Transmembrane helix</keyword>
<evidence type="ECO:0008006" key="4">
    <source>
        <dbReference type="Google" id="ProtNLM"/>
    </source>
</evidence>
<keyword evidence="1" id="KW-0472">Membrane</keyword>
<evidence type="ECO:0000313" key="2">
    <source>
        <dbReference type="EMBL" id="KRG87824.1"/>
    </source>
</evidence>
<feature type="transmembrane region" description="Helical" evidence="1">
    <location>
        <begin position="119"/>
        <end position="138"/>
    </location>
</feature>
<dbReference type="STRING" id="659018.ABB34_03135"/>
<dbReference type="InterPro" id="IPR018706">
    <property type="entry name" value="DUF2214_membrane"/>
</dbReference>
<protein>
    <recommendedName>
        <fullName evidence="4">Transmembrane protein</fullName>
    </recommendedName>
</protein>
<dbReference type="Pfam" id="PF09980">
    <property type="entry name" value="DUF2214"/>
    <property type="match status" value="1"/>
</dbReference>
<sequence>MTAATAALHFLLAFMLVACLAVELALLKAPPERVPFPALAKIDALYGLSAGLLVAVGLYRAINFEKGWAYYSHSLPFLIKLGLFVAIAIASIYPTIHFFRARHGDKHVDRTTIDRIRRIVHLELALVAALVVCASLAAKGIGFVT</sequence>
<dbReference type="PATRIC" id="fig|659018.3.peg.498"/>
<keyword evidence="3" id="KW-1185">Reference proteome</keyword>